<reference evidence="3" key="1">
    <citation type="journal article" date="2014" name="Int. J. Syst. Evol. Microbiol.">
        <title>Complete genome sequence of Corynebacterium casei LMG S-19264T (=DSM 44701T), isolated from a smear-ripened cheese.</title>
        <authorList>
            <consortium name="US DOE Joint Genome Institute (JGI-PGF)"/>
            <person name="Walter F."/>
            <person name="Albersmeier A."/>
            <person name="Kalinowski J."/>
            <person name="Ruckert C."/>
        </authorList>
    </citation>
    <scope>NUCLEOTIDE SEQUENCE</scope>
    <source>
        <strain evidence="3">JCM 19831</strain>
    </source>
</reference>
<name>A0A917U165_9ACTN</name>
<feature type="transmembrane region" description="Helical" evidence="1">
    <location>
        <begin position="191"/>
        <end position="210"/>
    </location>
</feature>
<feature type="domain" description="Phosphatidic acid phosphatase type 2/haloperoxidase" evidence="2">
    <location>
        <begin position="95"/>
        <end position="206"/>
    </location>
</feature>
<keyword evidence="1" id="KW-1133">Transmembrane helix</keyword>
<dbReference type="Proteomes" id="UP000642070">
    <property type="component" value="Unassembled WGS sequence"/>
</dbReference>
<evidence type="ECO:0000256" key="1">
    <source>
        <dbReference type="SAM" id="Phobius"/>
    </source>
</evidence>
<reference evidence="3" key="2">
    <citation type="submission" date="2020-09" db="EMBL/GenBank/DDBJ databases">
        <authorList>
            <person name="Sun Q."/>
            <person name="Ohkuma M."/>
        </authorList>
    </citation>
    <scope>NUCLEOTIDE SEQUENCE</scope>
    <source>
        <strain evidence="3">JCM 19831</strain>
    </source>
</reference>
<gene>
    <name evidence="3" type="ORF">GCM10007977_059840</name>
</gene>
<dbReference type="InterPro" id="IPR000326">
    <property type="entry name" value="PAP2/HPO"/>
</dbReference>
<proteinExistence type="predicted"/>
<dbReference type="EMBL" id="BMPI01000032">
    <property type="protein sequence ID" value="GGM50147.1"/>
    <property type="molecule type" value="Genomic_DNA"/>
</dbReference>
<sequence length="222" mass="23115">MSATGWNPAVADRRAAAVVPALLFAVLTALVAARFGPLMRLDAAVSGAARRFTPAHPAWHATMSAITHTGDTNVLLSLAAVALIVLLLRQHRTGVVFLLLTVTATSAVRIAVMLLVHRPRPVDRLTATSGFAYPSGHTTSSAIAAGIVIVLGWTLLSSRRSRFALAAVAGTWALLVGISRVALLAHWPSDVVGGWLLACATTAAAALTLMGKRSSPRYSTGL</sequence>
<organism evidence="3 4">
    <name type="scientific">Dactylosporangium sucinum</name>
    <dbReference type="NCBI Taxonomy" id="1424081"/>
    <lineage>
        <taxon>Bacteria</taxon>
        <taxon>Bacillati</taxon>
        <taxon>Actinomycetota</taxon>
        <taxon>Actinomycetes</taxon>
        <taxon>Micromonosporales</taxon>
        <taxon>Micromonosporaceae</taxon>
        <taxon>Dactylosporangium</taxon>
    </lineage>
</organism>
<dbReference type="InterPro" id="IPR036938">
    <property type="entry name" value="PAP2/HPO_sf"/>
</dbReference>
<dbReference type="Pfam" id="PF01569">
    <property type="entry name" value="PAP2"/>
    <property type="match status" value="1"/>
</dbReference>
<accession>A0A917U165</accession>
<evidence type="ECO:0000313" key="3">
    <source>
        <dbReference type="EMBL" id="GGM50147.1"/>
    </source>
</evidence>
<dbReference type="CDD" id="cd03392">
    <property type="entry name" value="PAP2_like_2"/>
    <property type="match status" value="1"/>
</dbReference>
<dbReference type="SUPFAM" id="SSF48317">
    <property type="entry name" value="Acid phosphatase/Vanadium-dependent haloperoxidase"/>
    <property type="match status" value="1"/>
</dbReference>
<feature type="transmembrane region" description="Helical" evidence="1">
    <location>
        <begin position="72"/>
        <end position="88"/>
    </location>
</feature>
<dbReference type="PANTHER" id="PTHR14969">
    <property type="entry name" value="SPHINGOSINE-1-PHOSPHATE PHOSPHOHYDROLASE"/>
    <property type="match status" value="1"/>
</dbReference>
<protein>
    <recommendedName>
        <fullName evidence="2">Phosphatidic acid phosphatase type 2/haloperoxidase domain-containing protein</fullName>
    </recommendedName>
</protein>
<dbReference type="PANTHER" id="PTHR14969:SF13">
    <property type="entry name" value="AT30094P"/>
    <property type="match status" value="1"/>
</dbReference>
<keyword evidence="1" id="KW-0472">Membrane</keyword>
<feature type="transmembrane region" description="Helical" evidence="1">
    <location>
        <begin position="163"/>
        <end position="185"/>
    </location>
</feature>
<feature type="transmembrane region" description="Helical" evidence="1">
    <location>
        <begin position="136"/>
        <end position="156"/>
    </location>
</feature>
<dbReference type="SMART" id="SM00014">
    <property type="entry name" value="acidPPc"/>
    <property type="match status" value="1"/>
</dbReference>
<keyword evidence="1" id="KW-0812">Transmembrane</keyword>
<comment type="caution">
    <text evidence="3">The sequence shown here is derived from an EMBL/GenBank/DDBJ whole genome shotgun (WGS) entry which is preliminary data.</text>
</comment>
<dbReference type="Gene3D" id="1.20.144.10">
    <property type="entry name" value="Phosphatidic acid phosphatase type 2/haloperoxidase"/>
    <property type="match status" value="1"/>
</dbReference>
<keyword evidence="4" id="KW-1185">Reference proteome</keyword>
<evidence type="ECO:0000313" key="4">
    <source>
        <dbReference type="Proteomes" id="UP000642070"/>
    </source>
</evidence>
<dbReference type="AlphaFoldDB" id="A0A917U165"/>
<evidence type="ECO:0000259" key="2">
    <source>
        <dbReference type="SMART" id="SM00014"/>
    </source>
</evidence>
<feature type="transmembrane region" description="Helical" evidence="1">
    <location>
        <begin position="95"/>
        <end position="116"/>
    </location>
</feature>